<dbReference type="HOGENOM" id="CLU_2205809_0_0_9"/>
<dbReference type="EMBL" id="AP008230">
    <property type="protein sequence ID" value="BAE85642.1"/>
    <property type="molecule type" value="Genomic_DNA"/>
</dbReference>
<gene>
    <name evidence="2" type="ordered locus">DSY3853</name>
</gene>
<protein>
    <submittedName>
        <fullName evidence="2">Uncharacterized protein</fullName>
    </submittedName>
</protein>
<evidence type="ECO:0000313" key="3">
    <source>
        <dbReference type="Proteomes" id="UP000001946"/>
    </source>
</evidence>
<evidence type="ECO:0000256" key="1">
    <source>
        <dbReference type="SAM" id="MobiDB-lite"/>
    </source>
</evidence>
<name>Q24QQ0_DESHY</name>
<dbReference type="Proteomes" id="UP000001946">
    <property type="component" value="Chromosome"/>
</dbReference>
<dbReference type="STRING" id="138119.DSY3853"/>
<keyword evidence="3" id="KW-1185">Reference proteome</keyword>
<feature type="compositionally biased region" description="Polar residues" evidence="1">
    <location>
        <begin position="42"/>
        <end position="61"/>
    </location>
</feature>
<proteinExistence type="predicted"/>
<dbReference type="KEGG" id="dsy:DSY3853"/>
<reference evidence="2 3" key="1">
    <citation type="journal article" date="2006" name="J. Bacteriol.">
        <title>Complete genome sequence of the dehalorespiring bacterium Desulfitobacterium hafniense Y51 and comparison with Dehalococcoides ethenogenes 195.</title>
        <authorList>
            <person name="Nonaka H."/>
            <person name="Keresztes G."/>
            <person name="Shinoda Y."/>
            <person name="Ikenaga Y."/>
            <person name="Abe M."/>
            <person name="Naito K."/>
            <person name="Inatomi K."/>
            <person name="Furukawa K."/>
            <person name="Inui M."/>
            <person name="Yukawa H."/>
        </authorList>
    </citation>
    <scope>NUCLEOTIDE SEQUENCE [LARGE SCALE GENOMIC DNA]</scope>
    <source>
        <strain evidence="2 3">Y51</strain>
    </source>
</reference>
<accession>Q24QQ0</accession>
<feature type="region of interest" description="Disordered" evidence="1">
    <location>
        <begin position="86"/>
        <end position="107"/>
    </location>
</feature>
<feature type="compositionally biased region" description="Basic residues" evidence="1">
    <location>
        <begin position="20"/>
        <end position="30"/>
    </location>
</feature>
<feature type="region of interest" description="Disordered" evidence="1">
    <location>
        <begin position="20"/>
        <end position="67"/>
    </location>
</feature>
<organism evidence="2 3">
    <name type="scientific">Desulfitobacterium hafniense (strain Y51)</name>
    <dbReference type="NCBI Taxonomy" id="138119"/>
    <lineage>
        <taxon>Bacteria</taxon>
        <taxon>Bacillati</taxon>
        <taxon>Bacillota</taxon>
        <taxon>Clostridia</taxon>
        <taxon>Eubacteriales</taxon>
        <taxon>Desulfitobacteriaceae</taxon>
        <taxon>Desulfitobacterium</taxon>
    </lineage>
</organism>
<dbReference type="AlphaFoldDB" id="Q24QQ0"/>
<sequence length="107" mass="12701">MPHPCPISFQKIIHPWHSRHLHQSPGHRYRPIQSHPRLEPDNGSSRSWGTNRSPYTSSRTTLPHRIHRGYGCPRYKPSYRRGYSYTPDEFYAPCRCSGEHRRRSPPR</sequence>
<evidence type="ECO:0000313" key="2">
    <source>
        <dbReference type="EMBL" id="BAE85642.1"/>
    </source>
</evidence>